<feature type="signal peptide" evidence="1">
    <location>
        <begin position="1"/>
        <end position="19"/>
    </location>
</feature>
<comment type="caution">
    <text evidence="2">The sequence shown here is derived from an EMBL/GenBank/DDBJ whole genome shotgun (WGS) entry which is preliminary data.</text>
</comment>
<reference evidence="2 3" key="1">
    <citation type="submission" date="2019-07" db="EMBL/GenBank/DDBJ databases">
        <title>Whole genome shotgun sequence of Cyclobacterium qasimii NBRC 106168.</title>
        <authorList>
            <person name="Hosoyama A."/>
            <person name="Uohara A."/>
            <person name="Ohji S."/>
            <person name="Ichikawa N."/>
        </authorList>
    </citation>
    <scope>NUCLEOTIDE SEQUENCE [LARGE SCALE GENOMIC DNA]</scope>
    <source>
        <strain evidence="2 3">NBRC 106168</strain>
    </source>
</reference>
<name>A0A512CB31_9BACT</name>
<dbReference type="PROSITE" id="PS51257">
    <property type="entry name" value="PROKAR_LIPOPROTEIN"/>
    <property type="match status" value="1"/>
</dbReference>
<protein>
    <recommendedName>
        <fullName evidence="4">DUF4625 domain-containing protein</fullName>
    </recommendedName>
</protein>
<evidence type="ECO:0000313" key="2">
    <source>
        <dbReference type="EMBL" id="GEO21411.1"/>
    </source>
</evidence>
<dbReference type="AlphaFoldDB" id="A0A512CB31"/>
<accession>A0A512CB31</accession>
<feature type="chain" id="PRO_5021992817" description="DUF4625 domain-containing protein" evidence="1">
    <location>
        <begin position="20"/>
        <end position="128"/>
    </location>
</feature>
<evidence type="ECO:0000313" key="3">
    <source>
        <dbReference type="Proteomes" id="UP000321301"/>
    </source>
</evidence>
<evidence type="ECO:0000256" key="1">
    <source>
        <dbReference type="SAM" id="SignalP"/>
    </source>
</evidence>
<sequence>MKRQFIFIGLLLVISLLSACEQEELSPRTNPRFSATSIQSIDETGVEFISKIYDFGSEEIIEYGFLYSLNDYPIIENSEVISKVGKPENQFSMKVENSLAKGQNYYVVAFIQTSTERVYSEPIGFVSP</sequence>
<proteinExistence type="predicted"/>
<dbReference type="RefSeq" id="WP_020889086.1">
    <property type="nucleotide sequence ID" value="NZ_BJYV01000007.1"/>
</dbReference>
<evidence type="ECO:0008006" key="4">
    <source>
        <dbReference type="Google" id="ProtNLM"/>
    </source>
</evidence>
<organism evidence="2 3">
    <name type="scientific">Cyclobacterium qasimii</name>
    <dbReference type="NCBI Taxonomy" id="1350429"/>
    <lineage>
        <taxon>Bacteria</taxon>
        <taxon>Pseudomonadati</taxon>
        <taxon>Bacteroidota</taxon>
        <taxon>Cytophagia</taxon>
        <taxon>Cytophagales</taxon>
        <taxon>Cyclobacteriaceae</taxon>
        <taxon>Cyclobacterium</taxon>
    </lineage>
</organism>
<gene>
    <name evidence="2" type="ORF">CQA01_19450</name>
</gene>
<keyword evidence="3" id="KW-1185">Reference proteome</keyword>
<keyword evidence="1" id="KW-0732">Signal</keyword>
<dbReference type="EMBL" id="BJYV01000007">
    <property type="protein sequence ID" value="GEO21411.1"/>
    <property type="molecule type" value="Genomic_DNA"/>
</dbReference>
<dbReference type="Proteomes" id="UP000321301">
    <property type="component" value="Unassembled WGS sequence"/>
</dbReference>